<dbReference type="EMBL" id="NIVC01003838">
    <property type="protein sequence ID" value="PAA49578.1"/>
    <property type="molecule type" value="Genomic_DNA"/>
</dbReference>
<organism evidence="3 4">
    <name type="scientific">Macrostomum lignano</name>
    <dbReference type="NCBI Taxonomy" id="282301"/>
    <lineage>
        <taxon>Eukaryota</taxon>
        <taxon>Metazoa</taxon>
        <taxon>Spiralia</taxon>
        <taxon>Lophotrochozoa</taxon>
        <taxon>Platyhelminthes</taxon>
        <taxon>Rhabditophora</taxon>
        <taxon>Macrostomorpha</taxon>
        <taxon>Macrostomida</taxon>
        <taxon>Macrostomidae</taxon>
        <taxon>Macrostomum</taxon>
    </lineage>
</organism>
<keyword evidence="4" id="KW-1185">Reference proteome</keyword>
<dbReference type="OrthoDB" id="5984115at2759"/>
<protein>
    <recommendedName>
        <fullName evidence="5">Ig-like domain-containing protein</fullName>
    </recommendedName>
</protein>
<reference evidence="3 4" key="1">
    <citation type="submission" date="2017-06" db="EMBL/GenBank/DDBJ databases">
        <title>A platform for efficient transgenesis in Macrostomum lignano, a flatworm model organism for stem cell research.</title>
        <authorList>
            <person name="Berezikov E."/>
        </authorList>
    </citation>
    <scope>NUCLEOTIDE SEQUENCE [LARGE SCALE GENOMIC DNA]</scope>
    <source>
        <strain evidence="3">DV1</strain>
        <tissue evidence="3">Whole organism</tissue>
    </source>
</reference>
<dbReference type="Proteomes" id="UP000215902">
    <property type="component" value="Unassembled WGS sequence"/>
</dbReference>
<dbReference type="AlphaFoldDB" id="A0A267DJS8"/>
<dbReference type="STRING" id="282301.A0A267DJS8"/>
<evidence type="ECO:0000313" key="3">
    <source>
        <dbReference type="EMBL" id="PAA49578.1"/>
    </source>
</evidence>
<name>A0A267DJS8_9PLAT</name>
<accession>A0A267DJS8</accession>
<sequence length="804" mass="83921">MQQRYRCFAVLLAFLFAGLLGAEESVAVAVAATRSVNLSQRIVPHSPAVAFYTTEGRRLFGYYDNPKPDSAAFVCSFRSGRSRWRGARSVSYSVAVLQPSNASSPLVSIRGRVVRLLPAAGTEAQIVLACSVNYTNAARNLSITEWNVLIIDPRAKLMSNEAWLDLNYSPSQALNASLELNSASDAPLKSQANTVSCQVVVSPSAPQQAQLTLFRNGDAVLSLPTDFEFDWSADGSSLTVRQNLAYQPDANNATDSFECRADDPLTLETATQRLKVAYKAGLRRVSIINAATGRVVTNDSNIDNSDTLSCQADVGMPEVTYSWRIIQTSQLVATKGQNLSLTHVNLYYPICCKGMNVLNGQKYSSEVCVSFRGNSTLHTVVMFDTDGRRESPLVCGERSTMGILQVRYSKLKCSVKLENLTRGRSSSAVAAMVAEDAECSIYNCTSHTALARVRRNCKKTDEGCQLDTTWLMDPFLQTAIRSQDIIPDECFSFSGGMMRIEVDYFCTAPRYVRFDATGQGATGSIIRYFVPKTGCFEVSAAGAAGGNHSTSYGNSGGGTWLGGRGASARGKFRLERGQMLAIVVGQHGGNSSEVSPSRRPSIEDNAGTGGGGGSFVYNPRSLVLYLAAGGGGGASYTLTGVPGQAGTNGTDSSGPNLGQTGRGGFNGSAGWTNTEAASYHGGCGAGWLSGGARRAGPEHGGAGHGGPLSGTREPFVGGEPGGMNPGAVGGFGGGGGGSEDNGASGGGGGYSGGGAGTHDKQAGGGGGSFCNATMSLSNSCSSVTGGNEASIDGSVTIYYLDNQC</sequence>
<feature type="compositionally biased region" description="Gly residues" evidence="1">
    <location>
        <begin position="718"/>
        <end position="749"/>
    </location>
</feature>
<feature type="signal peptide" evidence="2">
    <location>
        <begin position="1"/>
        <end position="22"/>
    </location>
</feature>
<proteinExistence type="predicted"/>
<feature type="compositionally biased region" description="Polar residues" evidence="1">
    <location>
        <begin position="645"/>
        <end position="659"/>
    </location>
</feature>
<feature type="chain" id="PRO_5012424580" description="Ig-like domain-containing protein" evidence="2">
    <location>
        <begin position="23"/>
        <end position="804"/>
    </location>
</feature>
<feature type="region of interest" description="Disordered" evidence="1">
    <location>
        <begin position="645"/>
        <end position="666"/>
    </location>
</feature>
<evidence type="ECO:0000256" key="2">
    <source>
        <dbReference type="SAM" id="SignalP"/>
    </source>
</evidence>
<feature type="region of interest" description="Disordered" evidence="1">
    <location>
        <begin position="694"/>
        <end position="749"/>
    </location>
</feature>
<feature type="region of interest" description="Disordered" evidence="1">
    <location>
        <begin position="587"/>
        <end position="611"/>
    </location>
</feature>
<gene>
    <name evidence="3" type="ORF">BOX15_Mlig022246g2</name>
</gene>
<keyword evidence="2" id="KW-0732">Signal</keyword>
<evidence type="ECO:0000313" key="4">
    <source>
        <dbReference type="Proteomes" id="UP000215902"/>
    </source>
</evidence>
<feature type="compositionally biased region" description="Gly residues" evidence="1">
    <location>
        <begin position="698"/>
        <end position="708"/>
    </location>
</feature>
<evidence type="ECO:0000256" key="1">
    <source>
        <dbReference type="SAM" id="MobiDB-lite"/>
    </source>
</evidence>
<comment type="caution">
    <text evidence="3">The sequence shown here is derived from an EMBL/GenBank/DDBJ whole genome shotgun (WGS) entry which is preliminary data.</text>
</comment>
<evidence type="ECO:0008006" key="5">
    <source>
        <dbReference type="Google" id="ProtNLM"/>
    </source>
</evidence>